<evidence type="ECO:0000313" key="1">
    <source>
        <dbReference type="EMBL" id="EPX77182.1"/>
    </source>
</evidence>
<dbReference type="Proteomes" id="UP000015351">
    <property type="component" value="Unassembled WGS sequence"/>
</dbReference>
<sequence length="47" mass="4993">MAPMPDHLVTPDNGPQEDAINEAICGQLMTPETGLSGGYFGQTVKFI</sequence>
<reference evidence="2" key="1">
    <citation type="journal article" date="2013" name="Stand. Genomic Sci.">
        <title>Genome sequence of the Litoreibacter arenae type strain (DSM 19593(T)), a member of the Roseobacter clade isolated from sea sand.</title>
        <authorList>
            <person name="Riedel T."/>
            <person name="Fiebig A."/>
            <person name="Petersen J."/>
            <person name="Gronow S."/>
            <person name="Kyrpides N.C."/>
            <person name="Goker M."/>
            <person name="Klenk H.P."/>
        </authorList>
    </citation>
    <scope>NUCLEOTIDE SEQUENCE [LARGE SCALE GENOMIC DNA]</scope>
    <source>
        <strain evidence="2">DSM 19593</strain>
    </source>
</reference>
<name>S9QB51_9RHOB</name>
<proteinExistence type="predicted"/>
<keyword evidence="2" id="KW-1185">Reference proteome</keyword>
<comment type="caution">
    <text evidence="1">The sequence shown here is derived from an EMBL/GenBank/DDBJ whole genome shotgun (WGS) entry which is preliminary data.</text>
</comment>
<organism evidence="1 2">
    <name type="scientific">Litoreibacter arenae DSM 19593</name>
    <dbReference type="NCBI Taxonomy" id="1123360"/>
    <lineage>
        <taxon>Bacteria</taxon>
        <taxon>Pseudomonadati</taxon>
        <taxon>Pseudomonadota</taxon>
        <taxon>Alphaproteobacteria</taxon>
        <taxon>Rhodobacterales</taxon>
        <taxon>Roseobacteraceae</taxon>
        <taxon>Litoreibacter</taxon>
    </lineage>
</organism>
<dbReference type="STRING" id="1123360.thalar_02903"/>
<dbReference type="EMBL" id="AONI01000015">
    <property type="protein sequence ID" value="EPX77182.1"/>
    <property type="molecule type" value="Genomic_DNA"/>
</dbReference>
<protein>
    <submittedName>
        <fullName evidence="1">Uncharacterized protein</fullName>
    </submittedName>
</protein>
<gene>
    <name evidence="1" type="ORF">thalar_02903</name>
</gene>
<accession>S9QB51</accession>
<evidence type="ECO:0000313" key="2">
    <source>
        <dbReference type="Proteomes" id="UP000015351"/>
    </source>
</evidence>
<dbReference type="HOGENOM" id="CLU_3169890_0_0_5"/>
<dbReference type="AlphaFoldDB" id="S9QB51"/>